<dbReference type="OrthoDB" id="441660at2759"/>
<comment type="caution">
    <text evidence="2">The sequence shown here is derived from an EMBL/GenBank/DDBJ whole genome shotgun (WGS) entry which is preliminary data.</text>
</comment>
<name>A0A8S3YQE3_9EUPU</name>
<accession>A0A8S3YQE3</accession>
<dbReference type="Gene3D" id="3.10.100.10">
    <property type="entry name" value="Mannose-Binding Protein A, subunit A"/>
    <property type="match status" value="1"/>
</dbReference>
<protein>
    <recommendedName>
        <fullName evidence="1">C-type lectin domain-containing protein</fullName>
    </recommendedName>
</protein>
<dbReference type="SUPFAM" id="SSF57414">
    <property type="entry name" value="Hairpin loop containing domain-like"/>
    <property type="match status" value="1"/>
</dbReference>
<proteinExistence type="predicted"/>
<sequence>ITSFSSTACSMPANSDNVALLQRTFKLQNTIQINPLNVGPSWATTSAAACANSCMQLYPDDCQALIFKRSAGLCFIVSFSTDTSSTVTVGDGDLYYISCDISKGFQYVVNGTTRACFGIFGEGNYSVAVAACASKGAVLMSVKTVERLSLLLQLYDEESSIWVGCDDLSQKYTYRWKDDSSVLTNETISQLFTPGQPTYAAGEDCVGLGFRGKLADYTCSLHSYYACEMVI</sequence>
<reference evidence="2" key="1">
    <citation type="submission" date="2021-04" db="EMBL/GenBank/DDBJ databases">
        <authorList>
            <consortium name="Molecular Ecology Group"/>
        </authorList>
    </citation>
    <scope>NUCLEOTIDE SEQUENCE</scope>
</reference>
<evidence type="ECO:0000259" key="1">
    <source>
        <dbReference type="PROSITE" id="PS50041"/>
    </source>
</evidence>
<feature type="domain" description="C-type lectin" evidence="1">
    <location>
        <begin position="112"/>
        <end position="228"/>
    </location>
</feature>
<dbReference type="InterPro" id="IPR016187">
    <property type="entry name" value="CTDL_fold"/>
</dbReference>
<dbReference type="SUPFAM" id="SSF56436">
    <property type="entry name" value="C-type lectin-like"/>
    <property type="match status" value="1"/>
</dbReference>
<dbReference type="PANTHER" id="PTHR22801:SF63">
    <property type="entry name" value="C-TYPE LECTIN DOMAIN-CONTAINING PROTEIN"/>
    <property type="match status" value="1"/>
</dbReference>
<dbReference type="AlphaFoldDB" id="A0A8S3YQE3"/>
<feature type="non-terminal residue" evidence="2">
    <location>
        <position position="1"/>
    </location>
</feature>
<dbReference type="InterPro" id="IPR016186">
    <property type="entry name" value="C-type_lectin-like/link_sf"/>
</dbReference>
<dbReference type="InterPro" id="IPR001304">
    <property type="entry name" value="C-type_lectin-like"/>
</dbReference>
<dbReference type="InterPro" id="IPR050801">
    <property type="entry name" value="Ca-Dep_Lectins_ImmuneDev"/>
</dbReference>
<evidence type="ECO:0000313" key="2">
    <source>
        <dbReference type="EMBL" id="CAG5119289.1"/>
    </source>
</evidence>
<organism evidence="2 3">
    <name type="scientific">Candidula unifasciata</name>
    <dbReference type="NCBI Taxonomy" id="100452"/>
    <lineage>
        <taxon>Eukaryota</taxon>
        <taxon>Metazoa</taxon>
        <taxon>Spiralia</taxon>
        <taxon>Lophotrochozoa</taxon>
        <taxon>Mollusca</taxon>
        <taxon>Gastropoda</taxon>
        <taxon>Heterobranchia</taxon>
        <taxon>Euthyneura</taxon>
        <taxon>Panpulmonata</taxon>
        <taxon>Eupulmonata</taxon>
        <taxon>Stylommatophora</taxon>
        <taxon>Helicina</taxon>
        <taxon>Helicoidea</taxon>
        <taxon>Geomitridae</taxon>
        <taxon>Candidula</taxon>
    </lineage>
</organism>
<keyword evidence="3" id="KW-1185">Reference proteome</keyword>
<dbReference type="Pfam" id="PF00059">
    <property type="entry name" value="Lectin_C"/>
    <property type="match status" value="1"/>
</dbReference>
<dbReference type="EMBL" id="CAJHNH020000680">
    <property type="protein sequence ID" value="CAG5119289.1"/>
    <property type="molecule type" value="Genomic_DNA"/>
</dbReference>
<dbReference type="CDD" id="cd00037">
    <property type="entry name" value="CLECT"/>
    <property type="match status" value="1"/>
</dbReference>
<dbReference type="Proteomes" id="UP000678393">
    <property type="component" value="Unassembled WGS sequence"/>
</dbReference>
<gene>
    <name evidence="2" type="ORF">CUNI_LOCUS4847</name>
</gene>
<dbReference type="PANTHER" id="PTHR22801">
    <property type="entry name" value="LITHOSTATHINE"/>
    <property type="match status" value="1"/>
</dbReference>
<dbReference type="PROSITE" id="PS50041">
    <property type="entry name" value="C_TYPE_LECTIN_2"/>
    <property type="match status" value="1"/>
</dbReference>
<dbReference type="SMART" id="SM00034">
    <property type="entry name" value="CLECT"/>
    <property type="match status" value="1"/>
</dbReference>
<evidence type="ECO:0000313" key="3">
    <source>
        <dbReference type="Proteomes" id="UP000678393"/>
    </source>
</evidence>